<evidence type="ECO:0000256" key="7">
    <source>
        <dbReference type="ARBA" id="ARBA00022723"/>
    </source>
</evidence>
<keyword evidence="8 15" id="KW-0547">Nucleotide-binding</keyword>
<organism evidence="19">
    <name type="scientific">Caldilineaceae bacterium SB0664_bin_27</name>
    <dbReference type="NCBI Taxonomy" id="2605260"/>
    <lineage>
        <taxon>Bacteria</taxon>
        <taxon>Bacillati</taxon>
        <taxon>Chloroflexota</taxon>
        <taxon>Caldilineae</taxon>
        <taxon>Caldilineales</taxon>
        <taxon>Caldilineaceae</taxon>
    </lineage>
</organism>
<feature type="domain" description="Aminoacyl-tRNA synthetase class Ia" evidence="17">
    <location>
        <begin position="37"/>
        <end position="644"/>
    </location>
</feature>
<dbReference type="GO" id="GO:0008270">
    <property type="term" value="F:zinc ion binding"/>
    <property type="evidence" value="ECO:0007669"/>
    <property type="project" value="UniProtKB-UniRule"/>
</dbReference>
<dbReference type="InterPro" id="IPR002300">
    <property type="entry name" value="aa-tRNA-synth_Ia"/>
</dbReference>
<evidence type="ECO:0000259" key="17">
    <source>
        <dbReference type="Pfam" id="PF00133"/>
    </source>
</evidence>
<evidence type="ECO:0000256" key="13">
    <source>
        <dbReference type="ARBA" id="ARBA00025217"/>
    </source>
</evidence>
<evidence type="ECO:0000256" key="9">
    <source>
        <dbReference type="ARBA" id="ARBA00022833"/>
    </source>
</evidence>
<feature type="binding site" evidence="15">
    <location>
        <position position="617"/>
    </location>
    <ligand>
        <name>ATP</name>
        <dbReference type="ChEBI" id="CHEBI:30616"/>
    </ligand>
</feature>
<dbReference type="Gene3D" id="1.10.730.10">
    <property type="entry name" value="Isoleucyl-tRNA Synthetase, Domain 1"/>
    <property type="match status" value="1"/>
</dbReference>
<keyword evidence="11 15" id="KW-0648">Protein biosynthesis</keyword>
<dbReference type="EMBL" id="VXRG01000075">
    <property type="protein sequence ID" value="MXY93594.1"/>
    <property type="molecule type" value="Genomic_DNA"/>
</dbReference>
<comment type="subcellular location">
    <subcellularLocation>
        <location evidence="2 15">Cytoplasm</location>
    </subcellularLocation>
</comment>
<comment type="cofactor">
    <cofactor evidence="1 15">
        <name>Zn(2+)</name>
        <dbReference type="ChEBI" id="CHEBI:29105"/>
    </cofactor>
</comment>
<dbReference type="GO" id="GO:0002161">
    <property type="term" value="F:aminoacyl-tRNA deacylase activity"/>
    <property type="evidence" value="ECO:0007669"/>
    <property type="project" value="InterPro"/>
</dbReference>
<dbReference type="SUPFAM" id="SSF52374">
    <property type="entry name" value="Nucleotidylyl transferase"/>
    <property type="match status" value="1"/>
</dbReference>
<evidence type="ECO:0000256" key="15">
    <source>
        <dbReference type="HAMAP-Rule" id="MF_02003"/>
    </source>
</evidence>
<dbReference type="GO" id="GO:0000049">
    <property type="term" value="F:tRNA binding"/>
    <property type="evidence" value="ECO:0007669"/>
    <property type="project" value="InterPro"/>
</dbReference>
<evidence type="ECO:0000256" key="8">
    <source>
        <dbReference type="ARBA" id="ARBA00022741"/>
    </source>
</evidence>
<dbReference type="FunFam" id="3.40.50.620:FF:000063">
    <property type="entry name" value="Isoleucine--tRNA ligase"/>
    <property type="match status" value="1"/>
</dbReference>
<dbReference type="Gene3D" id="3.40.50.620">
    <property type="entry name" value="HUPs"/>
    <property type="match status" value="2"/>
</dbReference>
<accession>A0A6B0YR94</accession>
<dbReference type="HAMAP" id="MF_02003">
    <property type="entry name" value="Ile_tRNA_synth_type2"/>
    <property type="match status" value="1"/>
</dbReference>
<proteinExistence type="inferred from homology"/>
<dbReference type="SUPFAM" id="SSF47323">
    <property type="entry name" value="Anticodon-binding domain of a subclass of class I aminoacyl-tRNA synthetases"/>
    <property type="match status" value="1"/>
</dbReference>
<dbReference type="GO" id="GO:0004822">
    <property type="term" value="F:isoleucine-tRNA ligase activity"/>
    <property type="evidence" value="ECO:0007669"/>
    <property type="project" value="UniProtKB-UniRule"/>
</dbReference>
<dbReference type="GO" id="GO:0006428">
    <property type="term" value="P:isoleucyl-tRNA aminoacylation"/>
    <property type="evidence" value="ECO:0007669"/>
    <property type="project" value="UniProtKB-UniRule"/>
</dbReference>
<comment type="function">
    <text evidence="13 15">Catalyzes the attachment of isoleucine to tRNA(Ile). As IleRS can inadvertently accommodate and process structurally similar amino acids such as valine, to avoid such errors it has two additional distinct tRNA(Ile)-dependent editing activities. One activity is designated as 'pretransfer' editing and involves the hydrolysis of activated Val-AMP. The other activity is designated 'posttransfer' editing and involves deacylation of mischarged Val-tRNA(Ile).</text>
</comment>
<protein>
    <recommendedName>
        <fullName evidence="15">Isoleucine--tRNA ligase</fullName>
        <ecNumber evidence="15">6.1.1.5</ecNumber>
    </recommendedName>
    <alternativeName>
        <fullName evidence="15">Isoleucyl-tRNA synthetase</fullName>
        <shortName evidence="15">IleRS</shortName>
    </alternativeName>
</protein>
<name>A0A6B0YR94_9CHLR</name>
<dbReference type="InterPro" id="IPR014729">
    <property type="entry name" value="Rossmann-like_a/b/a_fold"/>
</dbReference>
<keyword evidence="9 15" id="KW-0862">Zinc</keyword>
<dbReference type="InterPro" id="IPR023586">
    <property type="entry name" value="Ile-tRNA-ligase_type2"/>
</dbReference>
<comment type="domain">
    <text evidence="15">IleRS has two distinct active sites: one for aminoacylation and one for editing. The misactivated valine is translocated from the active site to the editing site, which sterically excludes the correctly activated isoleucine. The single editing site contains two valyl binding pockets, one specific for each substrate (Val-AMP or Val-tRNA(Ile)).</text>
</comment>
<dbReference type="EC" id="6.1.1.5" evidence="15"/>
<feature type="short sequence motif" description="'HIGH' region" evidence="15">
    <location>
        <begin position="67"/>
        <end position="77"/>
    </location>
</feature>
<dbReference type="InterPro" id="IPR033709">
    <property type="entry name" value="Anticodon_Ile_ABEc"/>
</dbReference>
<feature type="region of interest" description="Disordered" evidence="16">
    <location>
        <begin position="1"/>
        <end position="20"/>
    </location>
</feature>
<dbReference type="FunFam" id="3.40.50.620:FF:000075">
    <property type="entry name" value="Isoleucine--tRNA ligase"/>
    <property type="match status" value="1"/>
</dbReference>
<dbReference type="Pfam" id="PF19302">
    <property type="entry name" value="DUF5915"/>
    <property type="match status" value="1"/>
</dbReference>
<comment type="catalytic activity">
    <reaction evidence="14 15">
        <text>tRNA(Ile) + L-isoleucine + ATP = L-isoleucyl-tRNA(Ile) + AMP + diphosphate</text>
        <dbReference type="Rhea" id="RHEA:11060"/>
        <dbReference type="Rhea" id="RHEA-COMP:9666"/>
        <dbReference type="Rhea" id="RHEA-COMP:9695"/>
        <dbReference type="ChEBI" id="CHEBI:30616"/>
        <dbReference type="ChEBI" id="CHEBI:33019"/>
        <dbReference type="ChEBI" id="CHEBI:58045"/>
        <dbReference type="ChEBI" id="CHEBI:78442"/>
        <dbReference type="ChEBI" id="CHEBI:78528"/>
        <dbReference type="ChEBI" id="CHEBI:456215"/>
        <dbReference type="EC" id="6.1.1.5"/>
    </reaction>
</comment>
<comment type="subunit">
    <text evidence="4 15">Monomer.</text>
</comment>
<keyword evidence="12 15" id="KW-0030">Aminoacyl-tRNA synthetase</keyword>
<evidence type="ECO:0000313" key="19">
    <source>
        <dbReference type="EMBL" id="MXY93594.1"/>
    </source>
</evidence>
<evidence type="ECO:0000256" key="10">
    <source>
        <dbReference type="ARBA" id="ARBA00022840"/>
    </source>
</evidence>
<evidence type="ECO:0000256" key="12">
    <source>
        <dbReference type="ARBA" id="ARBA00023146"/>
    </source>
</evidence>
<dbReference type="CDD" id="cd00818">
    <property type="entry name" value="IleRS_core"/>
    <property type="match status" value="1"/>
</dbReference>
<dbReference type="InterPro" id="IPR009080">
    <property type="entry name" value="tRNAsynth_Ia_anticodon-bd"/>
</dbReference>
<keyword evidence="7 15" id="KW-0479">Metal-binding</keyword>
<evidence type="ECO:0000256" key="5">
    <source>
        <dbReference type="ARBA" id="ARBA00022490"/>
    </source>
</evidence>
<evidence type="ECO:0000256" key="14">
    <source>
        <dbReference type="ARBA" id="ARBA00048359"/>
    </source>
</evidence>
<dbReference type="Pfam" id="PF08264">
    <property type="entry name" value="Anticodon_1"/>
    <property type="match status" value="1"/>
</dbReference>
<dbReference type="Pfam" id="PF00133">
    <property type="entry name" value="tRNA-synt_1"/>
    <property type="match status" value="1"/>
</dbReference>
<evidence type="ECO:0000256" key="1">
    <source>
        <dbReference type="ARBA" id="ARBA00001947"/>
    </source>
</evidence>
<feature type="short sequence motif" description="'KMSKS' region" evidence="15">
    <location>
        <begin position="614"/>
        <end position="618"/>
    </location>
</feature>
<evidence type="ECO:0000256" key="2">
    <source>
        <dbReference type="ARBA" id="ARBA00004496"/>
    </source>
</evidence>
<dbReference type="InterPro" id="IPR002301">
    <property type="entry name" value="Ile-tRNA-ligase"/>
</dbReference>
<dbReference type="InterPro" id="IPR009008">
    <property type="entry name" value="Val/Leu/Ile-tRNA-synth_edit"/>
</dbReference>
<sequence length="1071" mass="120481">MTKTTASTAGSTNGRTQQVSFKEVPASVSFPTMEEEILQLWKRKDVFQRSMKERAGGPEYVFFEGPPTANGRPGIHHVLARAFKDMFPRYKTMQGYHVLRKGGWDTHGLPVELEVEKQLGLTGKEQIEEYGVAKFNQMCRESVWEYLSDWEALTERMAFWVSLEDAYVTMKNEYVQSLWWILKQLFDKGLLFEGYKVVPYCPRCGTPLSSHELSLGYQEGTVDPSVFVKFAVKGEDDAYLLAWTTTPWTLPGNAALAVGENIDYLKVKDHSGAFLYVAKERAEAVLDQGYERLSEMKGAALVGKEYEPLFRFGPPVEERFAYVIAADFVSTADGTGIVHVAPAFGADDLAVGQKHELPVFHTVDASGKFKQEVTPWAGLFVKDADPHISSDLEERGLLYKAATYEHTYPFCWRCETPLIYWAKETWYLRTSEFKDRLVALNDTINWVPDHIRGGRFGRWLENNVDWALGRDRYWATPIPIWKSDAPGSDHMECLGSVAELAAKSGRDLDDLDLHRPHVDEITWPAPDGGTMRRVSELCDVWFDSGSMPVAQWHYPFSNQDEWETYKQADYICEAIDQTRGWFYTLHAVSTLLFDRPAFKNVICLGHILAEDGSKMSKSRGNVVNPWQVFAEHGADATRWYMYTAGPPGNARRFSGNLVAEVKRRFLNTLWNTYSFFVVYANLQDVNGGNGGKLNGSPVSAEAALQDRWLLSELNRLVRDVTAAYEAYDVTAATRPIADFVDELSNWYVRLNRRRFWDGDADALSTLRHTLVTVSKLLAPAIPFISEEIYQNLVAGVEPDAPDSVHLASWPHFEDTAIDDQLHADMALAQKVTTLGRAARESASLKVRQPLQRVVVRARSEQENAGLERVKDLLLSELNVKALEFAGEADELVEVSVFPLPRQLGQKYGRGYPVIRSSFAKMDQRELASRLEAGQTVTVEDEGEEYAVEPEDVEVRRTPSAGLAVAEDGGYLVAVTTTLTPELELEGHARELVRRIQQLRKDSELDISDRIALTLSESPLVGKLLSVHESYIVEETLTEELELTTGSGEPFDTANVTFSLGEEEVTIGLKKL</sequence>
<dbReference type="PANTHER" id="PTHR42780:SF1">
    <property type="entry name" value="ISOLEUCINE--TRNA LIGASE, CYTOPLASMIC"/>
    <property type="match status" value="1"/>
</dbReference>
<feature type="domain" description="Methionyl/Valyl/Leucyl/Isoleucyl-tRNA synthetase anticodon-binding" evidence="18">
    <location>
        <begin position="706"/>
        <end position="852"/>
    </location>
</feature>
<dbReference type="InterPro" id="IPR013155">
    <property type="entry name" value="M/V/L/I-tRNA-synth_anticd-bd"/>
</dbReference>
<dbReference type="PRINTS" id="PR00984">
    <property type="entry name" value="TRNASYNTHILE"/>
</dbReference>
<dbReference type="NCBIfam" id="TIGR00392">
    <property type="entry name" value="ileS"/>
    <property type="match status" value="1"/>
</dbReference>
<comment type="similarity">
    <text evidence="3 15">Belongs to the class-I aminoacyl-tRNA synthetase family. IleS type 2 subfamily.</text>
</comment>
<evidence type="ECO:0000259" key="18">
    <source>
        <dbReference type="Pfam" id="PF08264"/>
    </source>
</evidence>
<evidence type="ECO:0000256" key="16">
    <source>
        <dbReference type="SAM" id="MobiDB-lite"/>
    </source>
</evidence>
<gene>
    <name evidence="15" type="primary">ileS</name>
    <name evidence="19" type="ORF">F4Y42_09115</name>
</gene>
<dbReference type="GO" id="GO:0005524">
    <property type="term" value="F:ATP binding"/>
    <property type="evidence" value="ECO:0007669"/>
    <property type="project" value="UniProtKB-UniRule"/>
</dbReference>
<evidence type="ECO:0000256" key="3">
    <source>
        <dbReference type="ARBA" id="ARBA00007078"/>
    </source>
</evidence>
<evidence type="ECO:0000256" key="4">
    <source>
        <dbReference type="ARBA" id="ARBA00011245"/>
    </source>
</evidence>
<dbReference type="PANTHER" id="PTHR42780">
    <property type="entry name" value="SOLEUCYL-TRNA SYNTHETASE"/>
    <property type="match status" value="1"/>
</dbReference>
<comment type="caution">
    <text evidence="19">The sequence shown here is derived from an EMBL/GenBank/DDBJ whole genome shotgun (WGS) entry which is preliminary data.</text>
</comment>
<evidence type="ECO:0000256" key="11">
    <source>
        <dbReference type="ARBA" id="ARBA00022917"/>
    </source>
</evidence>
<keyword evidence="5 15" id="KW-0963">Cytoplasm</keyword>
<keyword evidence="10 15" id="KW-0067">ATP-binding</keyword>
<dbReference type="GO" id="GO:0005737">
    <property type="term" value="C:cytoplasm"/>
    <property type="evidence" value="ECO:0007669"/>
    <property type="project" value="UniProtKB-SubCell"/>
</dbReference>
<dbReference type="AlphaFoldDB" id="A0A6B0YR94"/>
<dbReference type="CDD" id="cd07961">
    <property type="entry name" value="Anticodon_Ia_Ile_ABEc"/>
    <property type="match status" value="1"/>
</dbReference>
<keyword evidence="6 15" id="KW-0436">Ligase</keyword>
<evidence type="ECO:0000256" key="6">
    <source>
        <dbReference type="ARBA" id="ARBA00022598"/>
    </source>
</evidence>
<dbReference type="Gene3D" id="3.90.740.10">
    <property type="entry name" value="Valyl/Leucyl/Isoleucyl-tRNA synthetase, editing domain"/>
    <property type="match status" value="1"/>
</dbReference>
<dbReference type="SUPFAM" id="SSF50677">
    <property type="entry name" value="ValRS/IleRS/LeuRS editing domain"/>
    <property type="match status" value="1"/>
</dbReference>
<reference evidence="19" key="1">
    <citation type="submission" date="2019-09" db="EMBL/GenBank/DDBJ databases">
        <title>Characterisation of the sponge microbiome using genome-centric metagenomics.</title>
        <authorList>
            <person name="Engelberts J.P."/>
            <person name="Robbins S.J."/>
            <person name="De Goeij J.M."/>
            <person name="Aranda M."/>
            <person name="Bell S.C."/>
            <person name="Webster N.S."/>
        </authorList>
    </citation>
    <scope>NUCLEOTIDE SEQUENCE</scope>
    <source>
        <strain evidence="19">SB0664_bin_27</strain>
    </source>
</reference>